<dbReference type="GeneTree" id="ENSGT00390000014308"/>
<feature type="transmembrane region" description="Helical" evidence="2">
    <location>
        <begin position="25"/>
        <end position="52"/>
    </location>
</feature>
<proteinExistence type="predicted"/>
<dbReference type="InParanoid" id="H2ZH39"/>
<evidence type="ECO:0000256" key="1">
    <source>
        <dbReference type="SAM" id="Coils"/>
    </source>
</evidence>
<dbReference type="HOGENOM" id="CLU_905998_0_0_1"/>
<dbReference type="OMA" id="NCKIMEE"/>
<evidence type="ECO:0000313" key="3">
    <source>
        <dbReference type="Ensembl" id="ENSCSAVP00000016905.1"/>
    </source>
</evidence>
<feature type="coiled-coil region" evidence="1">
    <location>
        <begin position="140"/>
        <end position="248"/>
    </location>
</feature>
<reference evidence="4" key="1">
    <citation type="submission" date="2003-08" db="EMBL/GenBank/DDBJ databases">
        <authorList>
            <person name="Birren B."/>
            <person name="Nusbaum C."/>
            <person name="Abebe A."/>
            <person name="Abouelleil A."/>
            <person name="Adekoya E."/>
            <person name="Ait-zahra M."/>
            <person name="Allen N."/>
            <person name="Allen T."/>
            <person name="An P."/>
            <person name="Anderson M."/>
            <person name="Anderson S."/>
            <person name="Arachchi H."/>
            <person name="Armbruster J."/>
            <person name="Bachantsang P."/>
            <person name="Baldwin J."/>
            <person name="Barry A."/>
            <person name="Bayul T."/>
            <person name="Blitshsteyn B."/>
            <person name="Bloom T."/>
            <person name="Blye J."/>
            <person name="Boguslavskiy L."/>
            <person name="Borowsky M."/>
            <person name="Boukhgalter B."/>
            <person name="Brunache A."/>
            <person name="Butler J."/>
            <person name="Calixte N."/>
            <person name="Calvo S."/>
            <person name="Camarata J."/>
            <person name="Campo K."/>
            <person name="Chang J."/>
            <person name="Cheshatsang Y."/>
            <person name="Citroen M."/>
            <person name="Collymore A."/>
            <person name="Considine T."/>
            <person name="Cook A."/>
            <person name="Cooke P."/>
            <person name="Corum B."/>
            <person name="Cuomo C."/>
            <person name="David R."/>
            <person name="Dawoe T."/>
            <person name="Degray S."/>
            <person name="Dodge S."/>
            <person name="Dooley K."/>
            <person name="Dorje P."/>
            <person name="Dorjee K."/>
            <person name="Dorris L."/>
            <person name="Duffey N."/>
            <person name="Dupes A."/>
            <person name="Elkins T."/>
            <person name="Engels R."/>
            <person name="Erickson J."/>
            <person name="Farina A."/>
            <person name="Faro S."/>
            <person name="Ferreira P."/>
            <person name="Fischer H."/>
            <person name="Fitzgerald M."/>
            <person name="Foley K."/>
            <person name="Gage D."/>
            <person name="Galagan J."/>
            <person name="Gearin G."/>
            <person name="Gnerre S."/>
            <person name="Gnirke A."/>
            <person name="Goyette A."/>
            <person name="Graham J."/>
            <person name="Grandbois E."/>
            <person name="Gyaltsen K."/>
            <person name="Hafez N."/>
            <person name="Hagopian D."/>
            <person name="Hagos B."/>
            <person name="Hall J."/>
            <person name="Hatcher B."/>
            <person name="Heller A."/>
            <person name="Higgins H."/>
            <person name="Honan T."/>
            <person name="Horn A."/>
            <person name="Houde N."/>
            <person name="Hughes L."/>
            <person name="Hulme W."/>
            <person name="Husby E."/>
            <person name="Iliev I."/>
            <person name="Jaffe D."/>
            <person name="Jones C."/>
            <person name="Kamal M."/>
            <person name="Kamat A."/>
            <person name="Kamvysselis M."/>
            <person name="Karlsson E."/>
            <person name="Kells C."/>
            <person name="Kieu A."/>
            <person name="Kisner P."/>
            <person name="Kodira C."/>
            <person name="Kulbokas E."/>
            <person name="Labutti K."/>
            <person name="Lama D."/>
            <person name="Landers T."/>
            <person name="Leger J."/>
            <person name="Levine S."/>
            <person name="Lewis D."/>
            <person name="Lewis T."/>
            <person name="Lindblad-toh K."/>
            <person name="Liu X."/>
            <person name="Lokyitsang T."/>
            <person name="Lokyitsang Y."/>
            <person name="Lucien O."/>
            <person name="Lui A."/>
            <person name="Ma L.J."/>
            <person name="Mabbitt R."/>
            <person name="Macdonald J."/>
            <person name="Maclean C."/>
            <person name="Major J."/>
            <person name="Manning J."/>
            <person name="Marabella R."/>
            <person name="Maru K."/>
            <person name="Matthews C."/>
            <person name="Mauceli E."/>
            <person name="Mccarthy M."/>
            <person name="Mcdonough S."/>
            <person name="Mcghee T."/>
            <person name="Meldrim J."/>
            <person name="Meneus L."/>
            <person name="Mesirov J."/>
            <person name="Mihalev A."/>
            <person name="Mihova T."/>
            <person name="Mikkelsen T."/>
            <person name="Mlenga V."/>
            <person name="Moru K."/>
            <person name="Mozes J."/>
            <person name="Mulrain L."/>
            <person name="Munson G."/>
            <person name="Naylor J."/>
            <person name="Newes C."/>
            <person name="Nguyen C."/>
            <person name="Nguyen N."/>
            <person name="Nguyen T."/>
            <person name="Nicol R."/>
            <person name="Nielsen C."/>
            <person name="Nizzari M."/>
            <person name="Norbu C."/>
            <person name="Norbu N."/>
            <person name="O'donnell P."/>
            <person name="Okoawo O."/>
            <person name="O'leary S."/>
            <person name="Omotosho B."/>
            <person name="O'neill K."/>
            <person name="Osman S."/>
            <person name="Parker S."/>
            <person name="Perrin D."/>
            <person name="Phunkhang P."/>
            <person name="Piqani B."/>
            <person name="Purcell S."/>
            <person name="Rachupka T."/>
            <person name="Ramasamy U."/>
            <person name="Rameau R."/>
            <person name="Ray V."/>
            <person name="Raymond C."/>
            <person name="Retta R."/>
            <person name="Richardson S."/>
            <person name="Rise C."/>
            <person name="Rodriguez J."/>
            <person name="Rogers J."/>
            <person name="Rogov P."/>
            <person name="Rutman M."/>
            <person name="Schupbach R."/>
            <person name="Seaman C."/>
            <person name="Settipalli S."/>
            <person name="Sharpe T."/>
            <person name="Sheridan J."/>
            <person name="Sherpa N."/>
            <person name="Shi J."/>
            <person name="Smirnov S."/>
            <person name="Smith C."/>
            <person name="Sougnez C."/>
            <person name="Spencer B."/>
            <person name="Stalker J."/>
            <person name="Stange-thomann N."/>
            <person name="Stavropoulos S."/>
            <person name="Stetson K."/>
            <person name="Stone C."/>
            <person name="Stone S."/>
            <person name="Stubbs M."/>
            <person name="Talamas J."/>
            <person name="Tchuinga P."/>
            <person name="Tenzing P."/>
            <person name="Tesfaye S."/>
            <person name="Theodore J."/>
            <person name="Thoulutsang Y."/>
            <person name="Topham K."/>
            <person name="Towey S."/>
            <person name="Tsamla T."/>
            <person name="Tsomo N."/>
            <person name="Vallee D."/>
            <person name="Vassiliev H."/>
            <person name="Venkataraman V."/>
            <person name="Vinson J."/>
            <person name="Vo A."/>
            <person name="Wade C."/>
            <person name="Wang S."/>
            <person name="Wangchuk T."/>
            <person name="Wangdi T."/>
            <person name="Whittaker C."/>
            <person name="Wilkinson J."/>
            <person name="Wu Y."/>
            <person name="Wyman D."/>
            <person name="Yadav S."/>
            <person name="Yang S."/>
            <person name="Yang X."/>
            <person name="Yeager S."/>
            <person name="Yee E."/>
            <person name="Young G."/>
            <person name="Zainoun J."/>
            <person name="Zembeck L."/>
            <person name="Zimmer A."/>
            <person name="Zody M."/>
            <person name="Lander E."/>
        </authorList>
    </citation>
    <scope>NUCLEOTIDE SEQUENCE [LARGE SCALE GENOMIC DNA]</scope>
</reference>
<evidence type="ECO:0000256" key="2">
    <source>
        <dbReference type="SAM" id="Phobius"/>
    </source>
</evidence>
<name>H2ZH39_CIOSA</name>
<organism evidence="3 4">
    <name type="scientific">Ciona savignyi</name>
    <name type="common">Pacific transparent sea squirt</name>
    <dbReference type="NCBI Taxonomy" id="51511"/>
    <lineage>
        <taxon>Eukaryota</taxon>
        <taxon>Metazoa</taxon>
        <taxon>Chordata</taxon>
        <taxon>Tunicata</taxon>
        <taxon>Ascidiacea</taxon>
        <taxon>Phlebobranchia</taxon>
        <taxon>Cionidae</taxon>
        <taxon>Ciona</taxon>
    </lineage>
</organism>
<reference evidence="3" key="3">
    <citation type="submission" date="2025-09" db="UniProtKB">
        <authorList>
            <consortium name="Ensembl"/>
        </authorList>
    </citation>
    <scope>IDENTIFICATION</scope>
</reference>
<sequence length="311" mass="35530">MYNTTQYMPSYSSQFMLAVLKKVLFILKFIPSGLATCLFGATKVVFISLLGFSAWVRHFSDGEFQLWFAAAICLCLCVHALSNSNCKIMEEKTRKIKSECETKCLEHEVTSQRSICDALEYVRAALASKSVLEHETGKSNEKLKAQIMEFQRHNTELKKKLLTVQDAKENLERDLQLKSQKITRATNDFREQLNEIEDSMHEIQSEKTKSAEENRLLRRSLQIVEKQNEEILAKYQAAVKHSENLREENAQLVADLSTRDQDRATDLERISQLQTLTQRLQRSLSSAKGKLTKVGGMLSADNQVYPNISVQ</sequence>
<keyword evidence="2" id="KW-1133">Transmembrane helix</keyword>
<dbReference type="Ensembl" id="ENSCSAVT00000017087.1">
    <property type="protein sequence ID" value="ENSCSAVP00000016905.1"/>
    <property type="gene ID" value="ENSCSAVG00000009940.1"/>
</dbReference>
<keyword evidence="2" id="KW-0812">Transmembrane</keyword>
<reference evidence="3" key="2">
    <citation type="submission" date="2025-08" db="UniProtKB">
        <authorList>
            <consortium name="Ensembl"/>
        </authorList>
    </citation>
    <scope>IDENTIFICATION</scope>
</reference>
<feature type="transmembrane region" description="Helical" evidence="2">
    <location>
        <begin position="64"/>
        <end position="82"/>
    </location>
</feature>
<protein>
    <submittedName>
        <fullName evidence="3">Uncharacterized protein</fullName>
    </submittedName>
</protein>
<keyword evidence="2" id="KW-0472">Membrane</keyword>
<keyword evidence="4" id="KW-1185">Reference proteome</keyword>
<dbReference type="AlphaFoldDB" id="H2ZH39"/>
<keyword evidence="1" id="KW-0175">Coiled coil</keyword>
<accession>H2ZH39</accession>
<evidence type="ECO:0000313" key="4">
    <source>
        <dbReference type="Proteomes" id="UP000007875"/>
    </source>
</evidence>
<dbReference type="Proteomes" id="UP000007875">
    <property type="component" value="Unassembled WGS sequence"/>
</dbReference>